<dbReference type="AlphaFoldDB" id="A0A5N5ZZ38"/>
<protein>
    <submittedName>
        <fullName evidence="1">Uncharacterized protein</fullName>
    </submittedName>
</protein>
<dbReference type="OrthoDB" id="3480836at2"/>
<dbReference type="RefSeq" id="WP_139673762.1">
    <property type="nucleotide sequence ID" value="NZ_VDLY02000021.1"/>
</dbReference>
<evidence type="ECO:0000313" key="2">
    <source>
        <dbReference type="Proteomes" id="UP000314251"/>
    </source>
</evidence>
<dbReference type="EMBL" id="VDLY02000021">
    <property type="protein sequence ID" value="KAB8161202.1"/>
    <property type="molecule type" value="Genomic_DNA"/>
</dbReference>
<dbReference type="Proteomes" id="UP000314251">
    <property type="component" value="Unassembled WGS sequence"/>
</dbReference>
<organism evidence="1 2">
    <name type="scientific">Streptomyces mimosae</name>
    <dbReference type="NCBI Taxonomy" id="2586635"/>
    <lineage>
        <taxon>Bacteria</taxon>
        <taxon>Bacillati</taxon>
        <taxon>Actinomycetota</taxon>
        <taxon>Actinomycetes</taxon>
        <taxon>Kitasatosporales</taxon>
        <taxon>Streptomycetaceae</taxon>
        <taxon>Streptomyces</taxon>
    </lineage>
</organism>
<proteinExistence type="predicted"/>
<evidence type="ECO:0000313" key="1">
    <source>
        <dbReference type="EMBL" id="KAB8161202.1"/>
    </source>
</evidence>
<comment type="caution">
    <text evidence="1">The sequence shown here is derived from an EMBL/GenBank/DDBJ whole genome shotgun (WGS) entry which is preliminary data.</text>
</comment>
<keyword evidence="2" id="KW-1185">Reference proteome</keyword>
<accession>A0A5N5ZZ38</accession>
<name>A0A5N5ZZ38_9ACTN</name>
<reference evidence="1" key="1">
    <citation type="submission" date="2019-10" db="EMBL/GenBank/DDBJ databases">
        <title>Nonomuraea sp. nov., isolated from Phyllanthus amarus.</title>
        <authorList>
            <person name="Klykleung N."/>
            <person name="Tanasupawat S."/>
        </authorList>
    </citation>
    <scope>NUCLEOTIDE SEQUENCE [LARGE SCALE GENOMIC DNA]</scope>
    <source>
        <strain evidence="1">3MP-10</strain>
    </source>
</reference>
<sequence>MTMRIAARNRLTMLGGALAARREPESAGHYSWVWVIPLPGGGYRVRTFEVASELVDEDVSFFDEDMRIVGDERVMSLDDIDGAVARVGVDPKALDAPWKCDFPL</sequence>
<gene>
    <name evidence="1" type="ORF">FH607_026560</name>
</gene>